<evidence type="ECO:0000256" key="3">
    <source>
        <dbReference type="ARBA" id="ARBA00023002"/>
    </source>
</evidence>
<dbReference type="InterPro" id="IPR011251">
    <property type="entry name" value="Luciferase-like_dom"/>
</dbReference>
<name>A0A543HJU5_9MICO</name>
<dbReference type="Pfam" id="PF00296">
    <property type="entry name" value="Bac_luciferase"/>
    <property type="match status" value="1"/>
</dbReference>
<dbReference type="PANTHER" id="PTHR42847">
    <property type="entry name" value="ALKANESULFONATE MONOOXYGENASE"/>
    <property type="match status" value="1"/>
</dbReference>
<reference evidence="6 7" key="1">
    <citation type="submission" date="2019-06" db="EMBL/GenBank/DDBJ databases">
        <title>Genome sequencing of plant associated microbes to promote plant fitness in Sorghum bicolor and Oryza sativa.</title>
        <authorList>
            <person name="Coleman-Derr D."/>
        </authorList>
    </citation>
    <scope>NUCLEOTIDE SEQUENCE [LARGE SCALE GENOMIC DNA]</scope>
    <source>
        <strain evidence="6 7">KV-663</strain>
    </source>
</reference>
<evidence type="ECO:0000256" key="1">
    <source>
        <dbReference type="ARBA" id="ARBA00022630"/>
    </source>
</evidence>
<keyword evidence="3" id="KW-0560">Oxidoreductase</keyword>
<dbReference type="Proteomes" id="UP000316747">
    <property type="component" value="Unassembled WGS sequence"/>
</dbReference>
<sequence>MRAGFVVPYATEREFADLARLGEERGWDAVFGWEALYGVDAWVQLGAAAMVTERIRLGTLLTPASRHRPWDLASRVGSVDRISGGRAVMTVGLGAIHPGWTAYEPDEGRGVRAKKLDEGLAIWAGLLEDAATFSFSGEHYSAAANDFMLPPPTPQRPHPPVWVVGAPTRGGGRQRSLERAARWQGVVPAIHPPEEGAPKRLADFATVVEGVRRIRAELGLPWEGYDVVIESDSWGSFTSLEPAEPAAWEQAGATWWVESWWDLPQGPEGLAEVRRRVDAGPPTFR</sequence>
<dbReference type="Gene3D" id="3.20.20.30">
    <property type="entry name" value="Luciferase-like domain"/>
    <property type="match status" value="1"/>
</dbReference>
<dbReference type="GO" id="GO:0008726">
    <property type="term" value="F:alkanesulfonate monooxygenase activity"/>
    <property type="evidence" value="ECO:0007669"/>
    <property type="project" value="TreeGrafter"/>
</dbReference>
<feature type="domain" description="Luciferase-like" evidence="5">
    <location>
        <begin position="13"/>
        <end position="207"/>
    </location>
</feature>
<dbReference type="InterPro" id="IPR036661">
    <property type="entry name" value="Luciferase-like_sf"/>
</dbReference>
<dbReference type="InterPro" id="IPR050172">
    <property type="entry name" value="SsuD_RutA_monooxygenase"/>
</dbReference>
<dbReference type="RefSeq" id="WP_141846120.1">
    <property type="nucleotide sequence ID" value="NZ_VFPM01000003.1"/>
</dbReference>
<keyword evidence="1" id="KW-0285">Flavoprotein</keyword>
<dbReference type="AlphaFoldDB" id="A0A543HJU5"/>
<keyword evidence="7" id="KW-1185">Reference proteome</keyword>
<gene>
    <name evidence="6" type="ORF">FBY41_3958</name>
</gene>
<organism evidence="6 7">
    <name type="scientific">Humibacillus xanthopallidus</name>
    <dbReference type="NCBI Taxonomy" id="412689"/>
    <lineage>
        <taxon>Bacteria</taxon>
        <taxon>Bacillati</taxon>
        <taxon>Actinomycetota</taxon>
        <taxon>Actinomycetes</taxon>
        <taxon>Micrococcales</taxon>
        <taxon>Intrasporangiaceae</taxon>
        <taxon>Humibacillus</taxon>
    </lineage>
</organism>
<proteinExistence type="predicted"/>
<dbReference type="GO" id="GO:0046306">
    <property type="term" value="P:alkanesulfonate catabolic process"/>
    <property type="evidence" value="ECO:0007669"/>
    <property type="project" value="TreeGrafter"/>
</dbReference>
<evidence type="ECO:0000256" key="2">
    <source>
        <dbReference type="ARBA" id="ARBA00022643"/>
    </source>
</evidence>
<evidence type="ECO:0000313" key="7">
    <source>
        <dbReference type="Proteomes" id="UP000316747"/>
    </source>
</evidence>
<keyword evidence="2" id="KW-0288">FMN</keyword>
<protein>
    <submittedName>
        <fullName evidence="6">Luciferase-like monooxygenase</fullName>
    </submittedName>
</protein>
<evidence type="ECO:0000313" key="6">
    <source>
        <dbReference type="EMBL" id="TQM58587.1"/>
    </source>
</evidence>
<accession>A0A543HJU5</accession>
<evidence type="ECO:0000256" key="4">
    <source>
        <dbReference type="ARBA" id="ARBA00023033"/>
    </source>
</evidence>
<dbReference type="OrthoDB" id="5175259at2"/>
<dbReference type="EMBL" id="VFPM01000003">
    <property type="protein sequence ID" value="TQM58587.1"/>
    <property type="molecule type" value="Genomic_DNA"/>
</dbReference>
<evidence type="ECO:0000259" key="5">
    <source>
        <dbReference type="Pfam" id="PF00296"/>
    </source>
</evidence>
<keyword evidence="4 6" id="KW-0503">Monooxygenase</keyword>
<comment type="caution">
    <text evidence="6">The sequence shown here is derived from an EMBL/GenBank/DDBJ whole genome shotgun (WGS) entry which is preliminary data.</text>
</comment>
<dbReference type="SUPFAM" id="SSF51679">
    <property type="entry name" value="Bacterial luciferase-like"/>
    <property type="match status" value="1"/>
</dbReference>
<dbReference type="PANTHER" id="PTHR42847:SF4">
    <property type="entry name" value="ALKANESULFONATE MONOOXYGENASE-RELATED"/>
    <property type="match status" value="1"/>
</dbReference>